<dbReference type="KEGG" id="uma:UMAG_10423"/>
<dbReference type="GeneID" id="23566460"/>
<keyword evidence="1" id="KW-1133">Transmembrane helix</keyword>
<dbReference type="InParanoid" id="A0A0D1C1Q8"/>
<dbReference type="VEuPathDB" id="FungiDB:UMAG_10423"/>
<dbReference type="Gene3D" id="1.20.120.1630">
    <property type="match status" value="1"/>
</dbReference>
<keyword evidence="1" id="KW-0472">Membrane</keyword>
<feature type="transmembrane region" description="Helical" evidence="1">
    <location>
        <begin position="81"/>
        <end position="101"/>
    </location>
</feature>
<protein>
    <recommendedName>
        <fullName evidence="4">Protein-S-isoprenylcysteine O-methyltransferase</fullName>
    </recommendedName>
</protein>
<dbReference type="EMBL" id="CM003151">
    <property type="protein sequence ID" value="KIS67772.1"/>
    <property type="molecule type" value="Genomic_DNA"/>
</dbReference>
<dbReference type="OrthoDB" id="422086at2759"/>
<accession>A0A0D1C1Q8</accession>
<reference evidence="2 3" key="1">
    <citation type="journal article" date="2006" name="Nature">
        <title>Insights from the genome of the biotrophic fungal plant pathogen Ustilago maydis.</title>
        <authorList>
            <person name="Kamper J."/>
            <person name="Kahmann R."/>
            <person name="Bolker M."/>
            <person name="Ma L.J."/>
            <person name="Brefort T."/>
            <person name="Saville B.J."/>
            <person name="Banuett F."/>
            <person name="Kronstad J.W."/>
            <person name="Gold S.E."/>
            <person name="Muller O."/>
            <person name="Perlin M.H."/>
            <person name="Wosten H.A."/>
            <person name="de Vries R."/>
            <person name="Ruiz-Herrera J."/>
            <person name="Reynaga-Pena C.G."/>
            <person name="Snetselaar K."/>
            <person name="McCann M."/>
            <person name="Perez-Martin J."/>
            <person name="Feldbrugge M."/>
            <person name="Basse C.W."/>
            <person name="Steinberg G."/>
            <person name="Ibeas J.I."/>
            <person name="Holloman W."/>
            <person name="Guzman P."/>
            <person name="Farman M."/>
            <person name="Stajich J.E."/>
            <person name="Sentandreu R."/>
            <person name="Gonzalez-Prieto J.M."/>
            <person name="Kennell J.C."/>
            <person name="Molina L."/>
            <person name="Schirawski J."/>
            <person name="Mendoza-Mendoza A."/>
            <person name="Greilinger D."/>
            <person name="Munch K."/>
            <person name="Rossel N."/>
            <person name="Scherer M."/>
            <person name="Vranes M."/>
            <person name="Ladendorf O."/>
            <person name="Vincon V."/>
            <person name="Fuchs U."/>
            <person name="Sandrock B."/>
            <person name="Meng S."/>
            <person name="Ho E.C."/>
            <person name="Cahill M.J."/>
            <person name="Boyce K.J."/>
            <person name="Klose J."/>
            <person name="Klosterman S.J."/>
            <person name="Deelstra H.J."/>
            <person name="Ortiz-Castellanos L."/>
            <person name="Li W."/>
            <person name="Sanchez-Alonso P."/>
            <person name="Schreier P.H."/>
            <person name="Hauser-Hahn I."/>
            <person name="Vaupel M."/>
            <person name="Koopmann E."/>
            <person name="Friedrich G."/>
            <person name="Voss H."/>
            <person name="Schluter T."/>
            <person name="Margolis J."/>
            <person name="Platt D."/>
            <person name="Swimmer C."/>
            <person name="Gnirke A."/>
            <person name="Chen F."/>
            <person name="Vysotskaia V."/>
            <person name="Mannhaupt G."/>
            <person name="Guldener U."/>
            <person name="Munsterkotter M."/>
            <person name="Haase D."/>
            <person name="Oesterheld M."/>
            <person name="Mewes H.W."/>
            <person name="Mauceli E.W."/>
            <person name="DeCaprio D."/>
            <person name="Wade C.M."/>
            <person name="Butler J."/>
            <person name="Young S."/>
            <person name="Jaffe D.B."/>
            <person name="Calvo S."/>
            <person name="Nusbaum C."/>
            <person name="Galagan J."/>
            <person name="Birren B.W."/>
        </authorList>
    </citation>
    <scope>NUCLEOTIDE SEQUENCE [LARGE SCALE GENOMIC DNA]</scope>
    <source>
        <strain evidence="3">DSM 14603 / FGSC 9021 / UM521</strain>
    </source>
</reference>
<keyword evidence="1" id="KW-0812">Transmembrane</keyword>
<organism evidence="2 3">
    <name type="scientific">Mycosarcoma maydis</name>
    <name type="common">Corn smut fungus</name>
    <name type="synonym">Ustilago maydis</name>
    <dbReference type="NCBI Taxonomy" id="5270"/>
    <lineage>
        <taxon>Eukaryota</taxon>
        <taxon>Fungi</taxon>
        <taxon>Dikarya</taxon>
        <taxon>Basidiomycota</taxon>
        <taxon>Ustilaginomycotina</taxon>
        <taxon>Ustilaginomycetes</taxon>
        <taxon>Ustilaginales</taxon>
        <taxon>Ustilaginaceae</taxon>
        <taxon>Mycosarcoma</taxon>
    </lineage>
</organism>
<feature type="transmembrane region" description="Helical" evidence="1">
    <location>
        <begin position="160"/>
        <end position="184"/>
    </location>
</feature>
<evidence type="ECO:0000256" key="1">
    <source>
        <dbReference type="SAM" id="Phobius"/>
    </source>
</evidence>
<feature type="transmembrane region" description="Helical" evidence="1">
    <location>
        <begin position="24"/>
        <end position="44"/>
    </location>
</feature>
<gene>
    <name evidence="2" type="ORF">UMAG_10423</name>
</gene>
<proteinExistence type="predicted"/>
<feature type="transmembrane region" description="Helical" evidence="1">
    <location>
        <begin position="56"/>
        <end position="75"/>
    </location>
</feature>
<dbReference type="AlphaFoldDB" id="A0A0D1C1Q8"/>
<keyword evidence="3" id="KW-1185">Reference proteome</keyword>
<name>A0A0D1C1Q8_MYCMD</name>
<evidence type="ECO:0008006" key="4">
    <source>
        <dbReference type="Google" id="ProtNLM"/>
    </source>
</evidence>
<evidence type="ECO:0000313" key="2">
    <source>
        <dbReference type="EMBL" id="KIS67772.1"/>
    </source>
</evidence>
<sequence>MEEIRSLINDVPAVWREMGHLKQALVVLKAVADFTYCGLTPLLFLKSHLSLRSFTLVPLVAVCFVASDTAMYFALSKSADTTQVWIGLLLVGYSLFFFWWAQYTMSRTPGLTAAFSDDEPTFLITQGPWAFVRNPLYSAYLASLVAGFIVTSSSNHPDHGHAFLVSHAGGITLSSLVVAFSIYYQAIREEEAKFRSSKLRSKHEAYKVKVWCLLPLTDVFGR</sequence>
<dbReference type="UniPathway" id="UPA00753"/>
<dbReference type="Proteomes" id="UP000000561">
    <property type="component" value="Chromosome 12"/>
</dbReference>
<dbReference type="GO" id="GO:0006656">
    <property type="term" value="P:phosphatidylcholine biosynthetic process"/>
    <property type="evidence" value="ECO:0007669"/>
    <property type="project" value="UniProtKB-UniPathway"/>
</dbReference>
<dbReference type="RefSeq" id="XP_011390775.1">
    <property type="nucleotide sequence ID" value="XM_011392473.1"/>
</dbReference>
<evidence type="ECO:0000313" key="3">
    <source>
        <dbReference type="Proteomes" id="UP000000561"/>
    </source>
</evidence>